<dbReference type="PROSITE" id="PS51257">
    <property type="entry name" value="PROKAR_LIPOPROTEIN"/>
    <property type="match status" value="1"/>
</dbReference>
<evidence type="ECO:0000313" key="1">
    <source>
        <dbReference type="EMBL" id="OCK43572.1"/>
    </source>
</evidence>
<dbReference type="Proteomes" id="UP000093186">
    <property type="component" value="Unassembled WGS sequence"/>
</dbReference>
<accession>A0A1B9Y195</accession>
<dbReference type="Gene3D" id="2.50.20.10">
    <property type="entry name" value="Lipoprotein localisation LolA/LolB/LppX"/>
    <property type="match status" value="1"/>
</dbReference>
<protein>
    <recommendedName>
        <fullName evidence="3">Deoxyuridine 5'-triphosphate nucleotidohydrolase</fullName>
    </recommendedName>
</protein>
<proteinExistence type="predicted"/>
<evidence type="ECO:0008006" key="3">
    <source>
        <dbReference type="Google" id="ProtNLM"/>
    </source>
</evidence>
<gene>
    <name evidence="1" type="ORF">BA195_02400</name>
</gene>
<dbReference type="Pfam" id="PF14125">
    <property type="entry name" value="DUF4292"/>
    <property type="match status" value="1"/>
</dbReference>
<dbReference type="EMBL" id="MAKX01000001">
    <property type="protein sequence ID" value="OCK43572.1"/>
    <property type="molecule type" value="Genomic_DNA"/>
</dbReference>
<dbReference type="AlphaFoldDB" id="A0A1B9Y195"/>
<keyword evidence="2" id="KW-1185">Reference proteome</keyword>
<dbReference type="InterPro" id="IPR025634">
    <property type="entry name" value="DUF4292"/>
</dbReference>
<dbReference type="OrthoDB" id="849114at2"/>
<evidence type="ECO:0000313" key="2">
    <source>
        <dbReference type="Proteomes" id="UP000093186"/>
    </source>
</evidence>
<name>A0A1B9Y195_9FLAO</name>
<organism evidence="1 2">
    <name type="scientific">Tenacibaculum soleae</name>
    <dbReference type="NCBI Taxonomy" id="447689"/>
    <lineage>
        <taxon>Bacteria</taxon>
        <taxon>Pseudomonadati</taxon>
        <taxon>Bacteroidota</taxon>
        <taxon>Flavobacteriia</taxon>
        <taxon>Flavobacteriales</taxon>
        <taxon>Flavobacteriaceae</taxon>
        <taxon>Tenacibaculum</taxon>
    </lineage>
</organism>
<comment type="caution">
    <text evidence="1">The sequence shown here is derived from an EMBL/GenBank/DDBJ whole genome shotgun (WGS) entry which is preliminary data.</text>
</comment>
<sequence>MKYVTLLIVLFLSFYSCKSSKNIANKPTIIKEMSARRVAKKHTNANFDEKTVDARLKVNYKSNKEKVGFKIRMKIKKDEVIWLKGTKYITVFKAKITPTKVQFYSPFYKNYFDGDFSMLKKLLGTDINFKQLQNMLLGESLFNVRQKRHAVTITDKSYQLTPKKQSELFNLFFYVNSLHYKLNKQSVVSTKKNQRLDIAYPKFLNKKGVLFPEKIKINAKQNNSYTNIDISTRSVDFNTKLNVDFKMPKGYKEIKL</sequence>
<reference evidence="1 2" key="1">
    <citation type="submission" date="2016-06" db="EMBL/GenBank/DDBJ databases">
        <title>Draft Genome Sequence of Tenacibaculum soleae UCD-KL19.</title>
        <authorList>
            <person name="Eisen J.A."/>
            <person name="Coil D.A."/>
            <person name="Lujan K.M."/>
        </authorList>
    </citation>
    <scope>NUCLEOTIDE SEQUENCE [LARGE SCALE GENOMIC DNA]</scope>
    <source>
        <strain evidence="1 2">UCD-KL19</strain>
    </source>
</reference>
<dbReference type="STRING" id="447689.BA195_02400"/>
<dbReference type="RefSeq" id="WP_068702068.1">
    <property type="nucleotide sequence ID" value="NZ_MAKX01000001.1"/>
</dbReference>